<dbReference type="Proteomes" id="UP000001420">
    <property type="component" value="Chromosome"/>
</dbReference>
<dbReference type="EnsemblBacteria" id="AAQ00114">
    <property type="protein sequence ID" value="AAQ00114"/>
    <property type="gene ID" value="Pro_1069"/>
</dbReference>
<dbReference type="Gene3D" id="3.40.50.1820">
    <property type="entry name" value="alpha/beta hydrolase"/>
    <property type="match status" value="1"/>
</dbReference>
<dbReference type="PANTHER" id="PTHR37946:SF1">
    <property type="entry name" value="SLL1969 PROTEIN"/>
    <property type="match status" value="1"/>
</dbReference>
<reference evidence="1 2" key="1">
    <citation type="journal article" date="2003" name="Proc. Natl. Acad. Sci. U.S.A.">
        <title>Genome sequence of the cyanobacterium Prochlorococcus marinus SS120, a nearly minimal oxyphototrophic genome.</title>
        <authorList>
            <person name="Dufresne A."/>
            <person name="Salanoubat M."/>
            <person name="Partensky F."/>
            <person name="Artiguenave F."/>
            <person name="Axmann I.M."/>
            <person name="Barbe V."/>
            <person name="Duprat S."/>
            <person name="Galperin M.Y."/>
            <person name="Koonin E.V."/>
            <person name="Le Gall F."/>
            <person name="Makarova K.S."/>
            <person name="Ostrowski M."/>
            <person name="Oztas S."/>
            <person name="Robert C."/>
            <person name="Rogozin I.B."/>
            <person name="Scanlan D.J."/>
            <person name="Tandeau de Marsac N."/>
            <person name="Weissenbach J."/>
            <person name="Wincker P."/>
            <person name="Wolf Y.I."/>
            <person name="Hess W.R."/>
        </authorList>
    </citation>
    <scope>NUCLEOTIDE SEQUENCE [LARGE SCALE GENOMIC DNA]</scope>
    <source>
        <strain evidence="2">SARG / CCMP1375 / SS120</strain>
    </source>
</reference>
<dbReference type="STRING" id="167539.Pro_1069"/>
<evidence type="ECO:0000313" key="1">
    <source>
        <dbReference type="EMBL" id="AAQ00114.1"/>
    </source>
</evidence>
<keyword evidence="2" id="KW-1185">Reference proteome</keyword>
<dbReference type="SUPFAM" id="SSF53474">
    <property type="entry name" value="alpha/beta-Hydrolases"/>
    <property type="match status" value="1"/>
</dbReference>
<dbReference type="eggNOG" id="COG1075">
    <property type="taxonomic scope" value="Bacteria"/>
</dbReference>
<dbReference type="PATRIC" id="fig|167539.5.peg.1119"/>
<dbReference type="Pfam" id="PF02089">
    <property type="entry name" value="Palm_thioest"/>
    <property type="match status" value="1"/>
</dbReference>
<accession>Q7VBM3</accession>
<dbReference type="KEGG" id="pma:Pro_1069"/>
<dbReference type="EMBL" id="AE017126">
    <property type="protein sequence ID" value="AAQ00114.1"/>
    <property type="molecule type" value="Genomic_DNA"/>
</dbReference>
<gene>
    <name evidence="1" type="primary">lipA</name>
    <name evidence="1" type="ordered locus">Pro_1069</name>
</gene>
<organism evidence="1 2">
    <name type="scientific">Prochlorococcus marinus (strain SARG / CCMP1375 / SS120)</name>
    <dbReference type="NCBI Taxonomy" id="167539"/>
    <lineage>
        <taxon>Bacteria</taxon>
        <taxon>Bacillati</taxon>
        <taxon>Cyanobacteriota</taxon>
        <taxon>Cyanophyceae</taxon>
        <taxon>Synechococcales</taxon>
        <taxon>Prochlorococcaceae</taxon>
        <taxon>Prochlorococcus</taxon>
    </lineage>
</organism>
<dbReference type="PANTHER" id="PTHR37946">
    <property type="entry name" value="SLL1969 PROTEIN"/>
    <property type="match status" value="1"/>
</dbReference>
<proteinExistence type="predicted"/>
<sequence length="207" mass="23200">MPILDRPLVLVHGLWNTPQLFKRLEDRLNQPQSFVLAPHLPHDCGRINIRKLAVELDSQITRTLGPDVLIDLLGFSMGGLISRVWLQEMGGYQRTRRFFSVGSPHYGTLTAQLVPANIFAGIAEMKVGSKLIKSLNNDLTNLQKLNCRSYFCKFDLMVFPGFRAVLPIGPSISLPVFTHKALIKKSVAIEKITSDLFDSCSKSTMFD</sequence>
<dbReference type="HOGENOM" id="CLU_029537_5_0_3"/>
<dbReference type="AlphaFoldDB" id="Q7VBM3"/>
<dbReference type="OrthoDB" id="9765872at2"/>
<evidence type="ECO:0000313" key="2">
    <source>
        <dbReference type="Proteomes" id="UP000001420"/>
    </source>
</evidence>
<dbReference type="InterPro" id="IPR029058">
    <property type="entry name" value="AB_hydrolase_fold"/>
</dbReference>
<name>Q7VBM3_PROMA</name>
<dbReference type="RefSeq" id="WP_011125221.1">
    <property type="nucleotide sequence ID" value="NC_005042.1"/>
</dbReference>
<protein>
    <submittedName>
        <fullName evidence="1">Probable alpha/beta superfamily lipase</fullName>
    </submittedName>
</protein>